<feature type="region of interest" description="Disordered" evidence="1">
    <location>
        <begin position="172"/>
        <end position="196"/>
    </location>
</feature>
<gene>
    <name evidence="2" type="ORF">EKO04_003979</name>
</gene>
<keyword evidence="3" id="KW-1185">Reference proteome</keyword>
<dbReference type="OrthoDB" id="3792158at2759"/>
<name>A0A8H7J5I6_9PLEO</name>
<reference evidence="2" key="1">
    <citation type="submission" date="2018-12" db="EMBL/GenBank/DDBJ databases">
        <authorList>
            <person name="Syme R.A."/>
            <person name="Farfan-Caceres L."/>
            <person name="Lichtenzveig J."/>
        </authorList>
    </citation>
    <scope>NUCLEOTIDE SEQUENCE</scope>
    <source>
        <strain evidence="2">Al4</strain>
    </source>
</reference>
<dbReference type="Proteomes" id="UP000651452">
    <property type="component" value="Unassembled WGS sequence"/>
</dbReference>
<feature type="compositionally biased region" description="Pro residues" evidence="1">
    <location>
        <begin position="218"/>
        <end position="232"/>
    </location>
</feature>
<organism evidence="2 3">
    <name type="scientific">Ascochyta lentis</name>
    <dbReference type="NCBI Taxonomy" id="205686"/>
    <lineage>
        <taxon>Eukaryota</taxon>
        <taxon>Fungi</taxon>
        <taxon>Dikarya</taxon>
        <taxon>Ascomycota</taxon>
        <taxon>Pezizomycotina</taxon>
        <taxon>Dothideomycetes</taxon>
        <taxon>Pleosporomycetidae</taxon>
        <taxon>Pleosporales</taxon>
        <taxon>Pleosporineae</taxon>
        <taxon>Didymellaceae</taxon>
        <taxon>Ascochyta</taxon>
    </lineage>
</organism>
<evidence type="ECO:0000313" key="2">
    <source>
        <dbReference type="EMBL" id="KAF9697501.1"/>
    </source>
</evidence>
<accession>A0A8H7J5I6</accession>
<feature type="region of interest" description="Disordered" evidence="1">
    <location>
        <begin position="218"/>
        <end position="244"/>
    </location>
</feature>
<proteinExistence type="predicted"/>
<evidence type="ECO:0000256" key="1">
    <source>
        <dbReference type="SAM" id="MobiDB-lite"/>
    </source>
</evidence>
<sequence>MSCLPLLSFSPSIPSVFRPYNPSPVLGPGQKEPLTPISTPELCEDLESPYDKLSQVSVSHRRVDSFEWVMTQSAPNTPPTSGESSCELFSPVPARLIRSAPLPVPNESWSRISKPGEAREKRGYFDWWTSPSLGNDKGYTKISEDEGLGEHDLLAFTSTRQNMSAGSARAPKAQIHESAASHTHAGRCFPSTENHQVRPSQELNALGIVFPYTPPPSPPVPTVAKSPPPIYSPNPSLSQSTPPLPKRVSFSPVIDEVIFETSSDSKSLVQQPLSWGSYLPSSFLVARPPLPRTTSSPVSRKKTAIRPILRRSTSLNHAVYNDLRSSREDKKSTEMIRLPPLQQGDERTTCETSISSSMPTQRLSSGAMYTSDSRAETDRAFAMLLQTTKKPARRRCDSMVSIKSSDGACSRSNLIQ</sequence>
<reference evidence="2" key="2">
    <citation type="submission" date="2020-09" db="EMBL/GenBank/DDBJ databases">
        <title>Reference genome assembly for Australian Ascochyta lentis isolate Al4.</title>
        <authorList>
            <person name="Lee R.C."/>
            <person name="Farfan-Caceres L.M."/>
            <person name="Debler J.W."/>
            <person name="Williams A.H."/>
            <person name="Henares B.M."/>
        </authorList>
    </citation>
    <scope>NUCLEOTIDE SEQUENCE</scope>
    <source>
        <strain evidence="2">Al4</strain>
    </source>
</reference>
<dbReference type="EMBL" id="RZGK01000007">
    <property type="protein sequence ID" value="KAF9697501.1"/>
    <property type="molecule type" value="Genomic_DNA"/>
</dbReference>
<comment type="caution">
    <text evidence="2">The sequence shown here is derived from an EMBL/GenBank/DDBJ whole genome shotgun (WGS) entry which is preliminary data.</text>
</comment>
<dbReference type="AlphaFoldDB" id="A0A8H7J5I6"/>
<evidence type="ECO:0000313" key="3">
    <source>
        <dbReference type="Proteomes" id="UP000651452"/>
    </source>
</evidence>
<protein>
    <submittedName>
        <fullName evidence="2">Uncharacterized protein</fullName>
    </submittedName>
</protein>